<keyword evidence="1" id="KW-0812">Transmembrane</keyword>
<dbReference type="HOGENOM" id="CLU_1638199_0_0_1"/>
<evidence type="ECO:0000313" key="2">
    <source>
        <dbReference type="EMBL" id="PNR55501.1"/>
    </source>
</evidence>
<gene>
    <name evidence="2" type="ORF">PHYPA_006398</name>
</gene>
<reference evidence="3" key="3">
    <citation type="submission" date="2020-12" db="UniProtKB">
        <authorList>
            <consortium name="EnsemblPlants"/>
        </authorList>
    </citation>
    <scope>IDENTIFICATION</scope>
</reference>
<evidence type="ECO:0000313" key="4">
    <source>
        <dbReference type="Proteomes" id="UP000006727"/>
    </source>
</evidence>
<accession>A9RJM6</accession>
<evidence type="ECO:0000256" key="1">
    <source>
        <dbReference type="SAM" id="Phobius"/>
    </source>
</evidence>
<feature type="transmembrane region" description="Helical" evidence="1">
    <location>
        <begin position="6"/>
        <end position="24"/>
    </location>
</feature>
<proteinExistence type="predicted"/>
<reference evidence="2 4" key="2">
    <citation type="journal article" date="2018" name="Plant J.">
        <title>The Physcomitrella patens chromosome-scale assembly reveals moss genome structure and evolution.</title>
        <authorList>
            <person name="Lang D."/>
            <person name="Ullrich K.K."/>
            <person name="Murat F."/>
            <person name="Fuchs J."/>
            <person name="Jenkins J."/>
            <person name="Haas F.B."/>
            <person name="Piednoel M."/>
            <person name="Gundlach H."/>
            <person name="Van Bel M."/>
            <person name="Meyberg R."/>
            <person name="Vives C."/>
            <person name="Morata J."/>
            <person name="Symeonidi A."/>
            <person name="Hiss M."/>
            <person name="Muchero W."/>
            <person name="Kamisugi Y."/>
            <person name="Saleh O."/>
            <person name="Blanc G."/>
            <person name="Decker E.L."/>
            <person name="van Gessel N."/>
            <person name="Grimwood J."/>
            <person name="Hayes R.D."/>
            <person name="Graham S.W."/>
            <person name="Gunter L.E."/>
            <person name="McDaniel S.F."/>
            <person name="Hoernstein S.N.W."/>
            <person name="Larsson A."/>
            <person name="Li F.W."/>
            <person name="Perroud P.F."/>
            <person name="Phillips J."/>
            <person name="Ranjan P."/>
            <person name="Rokshar D.S."/>
            <person name="Rothfels C.J."/>
            <person name="Schneider L."/>
            <person name="Shu S."/>
            <person name="Stevenson D.W."/>
            <person name="Thummler F."/>
            <person name="Tillich M."/>
            <person name="Villarreal Aguilar J.C."/>
            <person name="Widiez T."/>
            <person name="Wong G.K."/>
            <person name="Wymore A."/>
            <person name="Zhang Y."/>
            <person name="Zimmer A.D."/>
            <person name="Quatrano R.S."/>
            <person name="Mayer K.F.X."/>
            <person name="Goodstein D."/>
            <person name="Casacuberta J.M."/>
            <person name="Vandepoele K."/>
            <person name="Reski R."/>
            <person name="Cuming A.C."/>
            <person name="Tuskan G.A."/>
            <person name="Maumus F."/>
            <person name="Salse J."/>
            <person name="Schmutz J."/>
            <person name="Rensing S.A."/>
        </authorList>
    </citation>
    <scope>NUCLEOTIDE SEQUENCE [LARGE SCALE GENOMIC DNA]</scope>
    <source>
        <strain evidence="3 4">cv. Gransden 2004</strain>
    </source>
</reference>
<dbReference type="EnsemblPlants" id="Pp3c4_18010V3.1">
    <property type="protein sequence ID" value="PAC:32920255.CDS.1"/>
    <property type="gene ID" value="Pp3c4_18010"/>
</dbReference>
<dbReference type="AlphaFoldDB" id="A9RJM6"/>
<dbReference type="EMBL" id="ABEU02000004">
    <property type="protein sequence ID" value="PNR55501.1"/>
    <property type="molecule type" value="Genomic_DNA"/>
</dbReference>
<sequence>MDYDIQNLIFFMWVALFIHTIKLIPQVRRIQFPWSSSDRAESTSIRFRVSSQRASNPSENVVGFSFSECCRASVGRACTACHYMRNFQVHTARKQGASHQVSKSEHRTEGVGPSLEVKWGTTLVMYASPLGAAAVPQVDSNLMLCYRGSQQQDLAILAAWEF</sequence>
<keyword evidence="1" id="KW-0472">Membrane</keyword>
<keyword evidence="4" id="KW-1185">Reference proteome</keyword>
<dbReference type="Proteomes" id="UP000006727">
    <property type="component" value="Chromosome 4"/>
</dbReference>
<dbReference type="InParanoid" id="A9RJM6"/>
<name>A9RJM6_PHYPA</name>
<evidence type="ECO:0000313" key="3">
    <source>
        <dbReference type="EnsemblPlants" id="PAC:32920255.CDS.1"/>
    </source>
</evidence>
<reference evidence="2 4" key="1">
    <citation type="journal article" date="2008" name="Science">
        <title>The Physcomitrella genome reveals evolutionary insights into the conquest of land by plants.</title>
        <authorList>
            <person name="Rensing S."/>
            <person name="Lang D."/>
            <person name="Zimmer A."/>
            <person name="Terry A."/>
            <person name="Salamov A."/>
            <person name="Shapiro H."/>
            <person name="Nishiyama T."/>
            <person name="Perroud P.-F."/>
            <person name="Lindquist E."/>
            <person name="Kamisugi Y."/>
            <person name="Tanahashi T."/>
            <person name="Sakakibara K."/>
            <person name="Fujita T."/>
            <person name="Oishi K."/>
            <person name="Shin-I T."/>
            <person name="Kuroki Y."/>
            <person name="Toyoda A."/>
            <person name="Suzuki Y."/>
            <person name="Hashimoto A."/>
            <person name="Yamaguchi K."/>
            <person name="Sugano A."/>
            <person name="Kohara Y."/>
            <person name="Fujiyama A."/>
            <person name="Anterola A."/>
            <person name="Aoki S."/>
            <person name="Ashton N."/>
            <person name="Barbazuk W.B."/>
            <person name="Barker E."/>
            <person name="Bennetzen J."/>
            <person name="Bezanilla M."/>
            <person name="Blankenship R."/>
            <person name="Cho S.H."/>
            <person name="Dutcher S."/>
            <person name="Estelle M."/>
            <person name="Fawcett J.A."/>
            <person name="Gundlach H."/>
            <person name="Hanada K."/>
            <person name="Heyl A."/>
            <person name="Hicks K.A."/>
            <person name="Hugh J."/>
            <person name="Lohr M."/>
            <person name="Mayer K."/>
            <person name="Melkozernov A."/>
            <person name="Murata T."/>
            <person name="Nelson D."/>
            <person name="Pils B."/>
            <person name="Prigge M."/>
            <person name="Reiss B."/>
            <person name="Renner T."/>
            <person name="Rombauts S."/>
            <person name="Rushton P."/>
            <person name="Sanderfoot A."/>
            <person name="Schween G."/>
            <person name="Shiu S.-H."/>
            <person name="Stueber K."/>
            <person name="Theodoulou F.L."/>
            <person name="Tu H."/>
            <person name="Van de Peer Y."/>
            <person name="Verrier P.J."/>
            <person name="Waters E."/>
            <person name="Wood A."/>
            <person name="Yang L."/>
            <person name="Cove D."/>
            <person name="Cuming A."/>
            <person name="Hasebe M."/>
            <person name="Lucas S."/>
            <person name="Mishler D.B."/>
            <person name="Reski R."/>
            <person name="Grigoriev I."/>
            <person name="Quatrano R.S."/>
            <person name="Boore J.L."/>
        </authorList>
    </citation>
    <scope>NUCLEOTIDE SEQUENCE [LARGE SCALE GENOMIC DNA]</scope>
    <source>
        <strain evidence="3 4">cv. Gransden 2004</strain>
    </source>
</reference>
<keyword evidence="1" id="KW-1133">Transmembrane helix</keyword>
<protein>
    <submittedName>
        <fullName evidence="2 3">Uncharacterized protein</fullName>
    </submittedName>
</protein>
<dbReference type="PaxDb" id="3218-PP1S13_113V6.1"/>
<organism evidence="2">
    <name type="scientific">Physcomitrium patens</name>
    <name type="common">Spreading-leaved earth moss</name>
    <name type="synonym">Physcomitrella patens</name>
    <dbReference type="NCBI Taxonomy" id="3218"/>
    <lineage>
        <taxon>Eukaryota</taxon>
        <taxon>Viridiplantae</taxon>
        <taxon>Streptophyta</taxon>
        <taxon>Embryophyta</taxon>
        <taxon>Bryophyta</taxon>
        <taxon>Bryophytina</taxon>
        <taxon>Bryopsida</taxon>
        <taxon>Funariidae</taxon>
        <taxon>Funariales</taxon>
        <taxon>Funariaceae</taxon>
        <taxon>Physcomitrium</taxon>
    </lineage>
</organism>
<dbReference type="Gramene" id="Pp3c4_18010V3.1">
    <property type="protein sequence ID" value="PAC:32920255.CDS.1"/>
    <property type="gene ID" value="Pp3c4_18010"/>
</dbReference>